<dbReference type="RefSeq" id="WP_204840738.1">
    <property type="nucleotide sequence ID" value="NZ_JAFBCL010000001.1"/>
</dbReference>
<sequence>MDPNTGPAPTNPTRLNQPAFLLNPPFSLSTEVPNNIWMEELDPAERACDPSRAMAQFTALYRHLAAESLVYLLPTPRSEGLQDLVYTANLGIVLEHLPDPATVVISNFTSAPRRGETEVGVRFFESMGYRTAVPETRFEGEADLKHLHDNVYVGGYGLRSQRETYEWLERTYDMVVVKLAATDPYLYHLDGTVFPITTEQTLVCTAKYEQDELRLLEKHTEVIDVSVDSAYSGLCNSVRLNNTIINSSDVHDLRAGSEDYQKEVQKNRELEDIAANLGFEVVLLNINEYYKSGAMLSCMVMHLNRNSYRFKLL</sequence>
<dbReference type="Gene3D" id="3.75.10.10">
    <property type="entry name" value="L-arginine/glycine Amidinotransferase, Chain A"/>
    <property type="match status" value="1"/>
</dbReference>
<proteinExistence type="predicted"/>
<keyword evidence="4" id="KW-1185">Reference proteome</keyword>
<evidence type="ECO:0000313" key="3">
    <source>
        <dbReference type="Proteomes" id="UP000671828"/>
    </source>
</evidence>
<dbReference type="AlphaFoldDB" id="A0A8T8I1X3"/>
<evidence type="ECO:0000313" key="2">
    <source>
        <dbReference type="EMBL" id="QTR03954.1"/>
    </source>
</evidence>
<accession>A0A8T8I1X3</accession>
<reference evidence="1 4" key="1">
    <citation type="submission" date="2021-01" db="EMBL/GenBank/DDBJ databases">
        <title>Sequencing the genomes of 1000 actinobacteria strains.</title>
        <authorList>
            <person name="Klenk H.-P."/>
        </authorList>
    </citation>
    <scope>NUCLEOTIDE SEQUENCE [LARGE SCALE GENOMIC DNA]</scope>
    <source>
        <strain evidence="1 4">DSM 44581</strain>
    </source>
</reference>
<dbReference type="Pfam" id="PF19420">
    <property type="entry name" value="DDAH_eukar"/>
    <property type="match status" value="1"/>
</dbReference>
<protein>
    <submittedName>
        <fullName evidence="2">Amidinotransferase</fullName>
    </submittedName>
    <submittedName>
        <fullName evidence="1">N-dimethylarginine dimethylaminohydrolase</fullName>
    </submittedName>
</protein>
<evidence type="ECO:0000313" key="4">
    <source>
        <dbReference type="Proteomes" id="UP001195724"/>
    </source>
</evidence>
<dbReference type="EMBL" id="CP072788">
    <property type="protein sequence ID" value="QTR03954.1"/>
    <property type="molecule type" value="Genomic_DNA"/>
</dbReference>
<reference evidence="2" key="2">
    <citation type="submission" date="2021-04" db="EMBL/GenBank/DDBJ databases">
        <title>Saccharothrix algeriensis WGS.</title>
        <authorList>
            <person name="Stuskova K."/>
            <person name="Hakalova E."/>
            <person name="Tebbal A.B."/>
            <person name="Eichmeier A."/>
        </authorList>
    </citation>
    <scope>NUCLEOTIDE SEQUENCE</scope>
    <source>
        <strain evidence="2">NRRL B-24137</strain>
    </source>
</reference>
<gene>
    <name evidence="2" type="ORF">J7S33_02735</name>
    <name evidence="1" type="ORF">JOE68_000515</name>
</gene>
<name>A0A8T8I1X3_9PSEU</name>
<dbReference type="SUPFAM" id="SSF55909">
    <property type="entry name" value="Pentein"/>
    <property type="match status" value="1"/>
</dbReference>
<dbReference type="Proteomes" id="UP001195724">
    <property type="component" value="Unassembled WGS sequence"/>
</dbReference>
<organism evidence="2 3">
    <name type="scientific">Saccharothrix algeriensis</name>
    <dbReference type="NCBI Taxonomy" id="173560"/>
    <lineage>
        <taxon>Bacteria</taxon>
        <taxon>Bacillati</taxon>
        <taxon>Actinomycetota</taxon>
        <taxon>Actinomycetes</taxon>
        <taxon>Pseudonocardiales</taxon>
        <taxon>Pseudonocardiaceae</taxon>
        <taxon>Saccharothrix</taxon>
    </lineage>
</organism>
<dbReference type="Proteomes" id="UP000671828">
    <property type="component" value="Chromosome"/>
</dbReference>
<evidence type="ECO:0000313" key="1">
    <source>
        <dbReference type="EMBL" id="MBM7809650.1"/>
    </source>
</evidence>
<dbReference type="EMBL" id="JAFBCL010000001">
    <property type="protein sequence ID" value="MBM7809650.1"/>
    <property type="molecule type" value="Genomic_DNA"/>
</dbReference>